<dbReference type="InterPro" id="IPR036390">
    <property type="entry name" value="WH_DNA-bd_sf"/>
</dbReference>
<evidence type="ECO:0000313" key="1">
    <source>
        <dbReference type="EMBL" id="WNZ44031.1"/>
    </source>
</evidence>
<accession>A0AA96WQG9</accession>
<dbReference type="EMBL" id="CP130144">
    <property type="protein sequence ID" value="WNZ44031.1"/>
    <property type="molecule type" value="Genomic_DNA"/>
</dbReference>
<dbReference type="RefSeq" id="WP_316426211.1">
    <property type="nucleotide sequence ID" value="NZ_CP130144.1"/>
</dbReference>
<gene>
    <name evidence="1" type="ORF">Q2T42_19545</name>
</gene>
<dbReference type="Gene3D" id="1.10.10.10">
    <property type="entry name" value="Winged helix-like DNA-binding domain superfamily/Winged helix DNA-binding domain"/>
    <property type="match status" value="1"/>
</dbReference>
<protein>
    <submittedName>
        <fullName evidence="1">Uncharacterized protein</fullName>
    </submittedName>
</protein>
<reference evidence="1" key="1">
    <citation type="journal article" date="2023" name="Plants (Basel)">
        <title>Genomic Analysis of Leptolyngbya boryana CZ1 Reveals Efficient Carbon Fixation Modules.</title>
        <authorList>
            <person name="Bai X."/>
            <person name="Wang H."/>
            <person name="Cheng W."/>
            <person name="Wang J."/>
            <person name="Ma M."/>
            <person name="Hu H."/>
            <person name="Song Z."/>
            <person name="Ma H."/>
            <person name="Fan Y."/>
            <person name="Du C."/>
            <person name="Xu J."/>
        </authorList>
    </citation>
    <scope>NUCLEOTIDE SEQUENCE</scope>
    <source>
        <strain evidence="1">CZ1</strain>
    </source>
</reference>
<sequence>MEICALASRLSIASHPSGTLTAAVLYYLMLSIYEQTKQGRGTRSRILTILNETDGLTRNELVKRSRLTYEQVRRQTRNLHVAGVIESRLVEGERRDYLKKPSASPVLVGFLLLAWLPILHPTIEIEPIKISPYDQRDS</sequence>
<dbReference type="AlphaFoldDB" id="A0AA96WQG9"/>
<organism evidence="1">
    <name type="scientific">Leptolyngbya boryana CZ1</name>
    <dbReference type="NCBI Taxonomy" id="3060204"/>
    <lineage>
        <taxon>Bacteria</taxon>
        <taxon>Bacillati</taxon>
        <taxon>Cyanobacteriota</taxon>
        <taxon>Cyanophyceae</taxon>
        <taxon>Leptolyngbyales</taxon>
        <taxon>Leptolyngbyaceae</taxon>
        <taxon>Leptolyngbya group</taxon>
        <taxon>Leptolyngbya</taxon>
    </lineage>
</organism>
<reference evidence="1" key="2">
    <citation type="submission" date="2023-07" db="EMBL/GenBank/DDBJ databases">
        <authorList>
            <person name="Bai X.-H."/>
            <person name="Wang H.-H."/>
            <person name="Wang J."/>
            <person name="Ma M.-Y."/>
            <person name="Hu H.-H."/>
            <person name="Song Z.-L."/>
            <person name="Ma H.-G."/>
            <person name="Fan Y."/>
            <person name="Du C.-Y."/>
            <person name="Xu J.-C."/>
        </authorList>
    </citation>
    <scope>NUCLEOTIDE SEQUENCE</scope>
    <source>
        <strain evidence="1">CZ1</strain>
    </source>
</reference>
<dbReference type="SUPFAM" id="SSF46785">
    <property type="entry name" value="Winged helix' DNA-binding domain"/>
    <property type="match status" value="1"/>
</dbReference>
<dbReference type="InterPro" id="IPR036388">
    <property type="entry name" value="WH-like_DNA-bd_sf"/>
</dbReference>
<proteinExistence type="predicted"/>
<name>A0AA96WQG9_LEPBY</name>